<dbReference type="FunFam" id="3.40.1170.10:FF:000001">
    <property type="entry name" value="DNA mismatch repair protein MutS"/>
    <property type="match status" value="1"/>
</dbReference>
<organism evidence="13 14">
    <name type="scientific">Globicatella sulfidifaciens DSM 15739</name>
    <dbReference type="NCBI Taxonomy" id="1121925"/>
    <lineage>
        <taxon>Bacteria</taxon>
        <taxon>Bacillati</taxon>
        <taxon>Bacillota</taxon>
        <taxon>Bacilli</taxon>
        <taxon>Lactobacillales</taxon>
        <taxon>Aerococcaceae</taxon>
        <taxon>Globicatella</taxon>
    </lineage>
</organism>
<comment type="function">
    <text evidence="8 9">This protein is involved in the repair of mismatches in DNA. It is possible that it carries out the mismatch recognition step. This protein has a weak ATPase activity.</text>
</comment>
<dbReference type="InterPro" id="IPR007696">
    <property type="entry name" value="DNA_mismatch_repair_MutS_core"/>
</dbReference>
<dbReference type="Gene3D" id="1.10.1420.10">
    <property type="match status" value="2"/>
</dbReference>
<dbReference type="InterPro" id="IPR016151">
    <property type="entry name" value="DNA_mismatch_repair_MutS_N"/>
</dbReference>
<dbReference type="Pfam" id="PF00488">
    <property type="entry name" value="MutS_V"/>
    <property type="match status" value="1"/>
</dbReference>
<proteinExistence type="inferred from homology"/>
<dbReference type="GO" id="GO:0030983">
    <property type="term" value="F:mismatched DNA binding"/>
    <property type="evidence" value="ECO:0007669"/>
    <property type="project" value="InterPro"/>
</dbReference>
<dbReference type="GO" id="GO:0003684">
    <property type="term" value="F:damaged DNA binding"/>
    <property type="evidence" value="ECO:0007669"/>
    <property type="project" value="UniProtKB-UniRule"/>
</dbReference>
<dbReference type="EMBL" id="FUWO01000003">
    <property type="protein sequence ID" value="SJZ37348.1"/>
    <property type="molecule type" value="Genomic_DNA"/>
</dbReference>
<dbReference type="PANTHER" id="PTHR11361">
    <property type="entry name" value="DNA MISMATCH REPAIR PROTEIN MUTS FAMILY MEMBER"/>
    <property type="match status" value="1"/>
</dbReference>
<keyword evidence="11" id="KW-0175">Coiled coil</keyword>
<feature type="domain" description="DNA mismatch repair proteins mutS family" evidence="12">
    <location>
        <begin position="682"/>
        <end position="698"/>
    </location>
</feature>
<dbReference type="SMART" id="SM00533">
    <property type="entry name" value="MUTSd"/>
    <property type="match status" value="1"/>
</dbReference>
<dbReference type="PANTHER" id="PTHR11361:SF34">
    <property type="entry name" value="DNA MISMATCH REPAIR PROTEIN MSH1, MITOCHONDRIAL"/>
    <property type="match status" value="1"/>
</dbReference>
<dbReference type="SUPFAM" id="SSF53150">
    <property type="entry name" value="DNA repair protein MutS, domain II"/>
    <property type="match status" value="1"/>
</dbReference>
<dbReference type="GO" id="GO:0005524">
    <property type="term" value="F:ATP binding"/>
    <property type="evidence" value="ECO:0007669"/>
    <property type="project" value="UniProtKB-UniRule"/>
</dbReference>
<dbReference type="Gene3D" id="3.30.420.110">
    <property type="entry name" value="MutS, connector domain"/>
    <property type="match status" value="1"/>
</dbReference>
<protein>
    <recommendedName>
        <fullName evidence="2 9">DNA mismatch repair protein MutS</fullName>
    </recommendedName>
</protein>
<dbReference type="InterPro" id="IPR007861">
    <property type="entry name" value="DNA_mismatch_repair_MutS_clamp"/>
</dbReference>
<dbReference type="FunFam" id="1.10.1420.10:FF:000001">
    <property type="entry name" value="DNA mismatch repair protein MutS"/>
    <property type="match status" value="1"/>
</dbReference>
<dbReference type="InterPro" id="IPR005748">
    <property type="entry name" value="DNA_mismatch_repair_MutS"/>
</dbReference>
<keyword evidence="7 9" id="KW-0234">DNA repair</keyword>
<dbReference type="GO" id="GO:0006298">
    <property type="term" value="P:mismatch repair"/>
    <property type="evidence" value="ECO:0007669"/>
    <property type="project" value="UniProtKB-UniRule"/>
</dbReference>
<comment type="similarity">
    <text evidence="1 9 10">Belongs to the DNA mismatch repair MutS family.</text>
</comment>
<gene>
    <name evidence="9" type="primary">mutS</name>
    <name evidence="13" type="ORF">SAMN02746011_00571</name>
</gene>
<evidence type="ECO:0000256" key="10">
    <source>
        <dbReference type="RuleBase" id="RU003756"/>
    </source>
</evidence>
<dbReference type="SMART" id="SM00534">
    <property type="entry name" value="MUTSac"/>
    <property type="match status" value="1"/>
</dbReference>
<dbReference type="OrthoDB" id="9802448at2"/>
<dbReference type="CDD" id="cd03284">
    <property type="entry name" value="ABC_MutS1"/>
    <property type="match status" value="1"/>
</dbReference>
<dbReference type="AlphaFoldDB" id="A0A1T4K4I2"/>
<keyword evidence="4 9" id="KW-0227">DNA damage</keyword>
<evidence type="ECO:0000256" key="5">
    <source>
        <dbReference type="ARBA" id="ARBA00022840"/>
    </source>
</evidence>
<dbReference type="InterPro" id="IPR017261">
    <property type="entry name" value="DNA_mismatch_repair_MutS/MSH"/>
</dbReference>
<dbReference type="Gene3D" id="3.40.1170.10">
    <property type="entry name" value="DNA repair protein MutS, domain I"/>
    <property type="match status" value="1"/>
</dbReference>
<dbReference type="Pfam" id="PF05190">
    <property type="entry name" value="MutS_IV"/>
    <property type="match status" value="1"/>
</dbReference>
<accession>A0A1T4K4I2</accession>
<keyword evidence="3 9" id="KW-0547">Nucleotide-binding</keyword>
<evidence type="ECO:0000313" key="13">
    <source>
        <dbReference type="EMBL" id="SJZ37348.1"/>
    </source>
</evidence>
<name>A0A1T4K4I2_9LACT</name>
<dbReference type="RefSeq" id="WP_078755395.1">
    <property type="nucleotide sequence ID" value="NZ_FUWO01000003.1"/>
</dbReference>
<dbReference type="PROSITE" id="PS00486">
    <property type="entry name" value="DNA_MISMATCH_REPAIR_2"/>
    <property type="match status" value="1"/>
</dbReference>
<evidence type="ECO:0000259" key="12">
    <source>
        <dbReference type="PROSITE" id="PS00486"/>
    </source>
</evidence>
<dbReference type="InterPro" id="IPR045076">
    <property type="entry name" value="MutS"/>
</dbReference>
<evidence type="ECO:0000256" key="6">
    <source>
        <dbReference type="ARBA" id="ARBA00023125"/>
    </source>
</evidence>
<dbReference type="FunFam" id="3.40.50.300:FF:000870">
    <property type="entry name" value="MutS protein homolog 4"/>
    <property type="match status" value="1"/>
</dbReference>
<evidence type="ECO:0000256" key="4">
    <source>
        <dbReference type="ARBA" id="ARBA00022763"/>
    </source>
</evidence>
<dbReference type="InterPro" id="IPR036678">
    <property type="entry name" value="MutS_con_dom_sf"/>
</dbReference>
<evidence type="ECO:0000256" key="8">
    <source>
        <dbReference type="ARBA" id="ARBA00024647"/>
    </source>
</evidence>
<dbReference type="InterPro" id="IPR027417">
    <property type="entry name" value="P-loop_NTPase"/>
</dbReference>
<dbReference type="SUPFAM" id="SSF48334">
    <property type="entry name" value="DNA repair protein MutS, domain III"/>
    <property type="match status" value="1"/>
</dbReference>
<keyword evidence="6 9" id="KW-0238">DNA-binding</keyword>
<evidence type="ECO:0000256" key="1">
    <source>
        <dbReference type="ARBA" id="ARBA00006271"/>
    </source>
</evidence>
<dbReference type="STRING" id="1121925.SAMN02746011_00571"/>
<evidence type="ECO:0000256" key="3">
    <source>
        <dbReference type="ARBA" id="ARBA00022741"/>
    </source>
</evidence>
<dbReference type="SUPFAM" id="SSF55271">
    <property type="entry name" value="DNA repair protein MutS, domain I"/>
    <property type="match status" value="1"/>
</dbReference>
<dbReference type="Pfam" id="PF01624">
    <property type="entry name" value="MutS_I"/>
    <property type="match status" value="1"/>
</dbReference>
<evidence type="ECO:0000313" key="14">
    <source>
        <dbReference type="Proteomes" id="UP000189941"/>
    </source>
</evidence>
<dbReference type="NCBIfam" id="NF003810">
    <property type="entry name" value="PRK05399.1"/>
    <property type="match status" value="1"/>
</dbReference>
<dbReference type="Gene3D" id="3.40.50.300">
    <property type="entry name" value="P-loop containing nucleotide triphosphate hydrolases"/>
    <property type="match status" value="1"/>
</dbReference>
<dbReference type="NCBIfam" id="TIGR01070">
    <property type="entry name" value="mutS1"/>
    <property type="match status" value="1"/>
</dbReference>
<keyword evidence="5 9" id="KW-0067">ATP-binding</keyword>
<evidence type="ECO:0000256" key="9">
    <source>
        <dbReference type="HAMAP-Rule" id="MF_00096"/>
    </source>
</evidence>
<dbReference type="InterPro" id="IPR036187">
    <property type="entry name" value="DNA_mismatch_repair_MutS_sf"/>
</dbReference>
<sequence>MAKQSAQTPMMQQYNDLKAQHPDAFLFFRLGDFYELFNEDAIEASKILEITLTSRNKNADNPIPMCGVPHHSAKDYIRKLVEEGHKVAICEQLEDPKLTKGMVKRDVIRVVTPGTILEDEALVGKKNNYLASFVYEAGQYYIAYVDVSTGEIRLTTTANQDLFINELRAIEASEIVLNQTLDENFKTQLKQQVTSYFTEFNPTEPLSIKPWTLTDATSAEEKVLTFLFQYLMSVQKQLNDFVQPVERYEISDFLQMNHYTKSQLELTKSLRTQRKKGSLLWLLDKTKTAMGGRLLQRWLDKPLLSQSALEVRHQKVEILKNAYFERLELVDYLANVYDLERLVTKISMGHANARDLDQLRYSLSQIGPINQVLSAIQQSLTVPVFDLLPSFDELYTLINSQLVEEPPISVTEGELIRDQVSQDLDRFRDALTNGHQWLAELQQREREKTGLKTLKVGFNKVFGYYIEISRLQAAQLNDDRYERKQTLANNERFITEELKELETTILTAQEKSVNLEYQLFTQLRKDVLPYIPGLQALAHQIAALDVLANFAALSEEENYVRAAISQEEGYFKLTDSRHPVVEHLIGQSKFIPNDLLITNDQKMLLLTGPNMSGKSTYMRQVAYCVILNQIGCFVPAKAATLPMVDKIFTRIGSSDDISTGQSTFMVEMMETNTAIRGATANSLLLFDELGRGTATYDGMALAEAIIDYIANEVQAATIFSTHYHELTTLVERLSVLKNIHVGAIEQDGKVVFLHKILDGPADKSYGIHVAQLAGLPDSLILQSREVLTQLEQQAPTRTSADAIPLFDERIFDATTTSNNSENTAVIDELKQLDLNQMTPIEALTTLMQLQNKIK</sequence>
<dbReference type="GO" id="GO:0005829">
    <property type="term" value="C:cytosol"/>
    <property type="evidence" value="ECO:0007669"/>
    <property type="project" value="TreeGrafter"/>
</dbReference>
<reference evidence="14" key="1">
    <citation type="submission" date="2017-02" db="EMBL/GenBank/DDBJ databases">
        <authorList>
            <person name="Varghese N."/>
            <person name="Submissions S."/>
        </authorList>
    </citation>
    <scope>NUCLEOTIDE SEQUENCE [LARGE SCALE GENOMIC DNA]</scope>
    <source>
        <strain evidence="14">DSM 15739</strain>
    </source>
</reference>
<evidence type="ECO:0000256" key="7">
    <source>
        <dbReference type="ARBA" id="ARBA00023204"/>
    </source>
</evidence>
<dbReference type="PIRSF" id="PIRSF037677">
    <property type="entry name" value="DNA_mis_repair_Msh6"/>
    <property type="match status" value="1"/>
</dbReference>
<dbReference type="SUPFAM" id="SSF52540">
    <property type="entry name" value="P-loop containing nucleoside triphosphate hydrolases"/>
    <property type="match status" value="1"/>
</dbReference>
<dbReference type="InterPro" id="IPR000432">
    <property type="entry name" value="DNA_mismatch_repair_MutS_C"/>
</dbReference>
<evidence type="ECO:0000256" key="11">
    <source>
        <dbReference type="SAM" id="Coils"/>
    </source>
</evidence>
<dbReference type="Pfam" id="PF05188">
    <property type="entry name" value="MutS_II"/>
    <property type="match status" value="1"/>
</dbReference>
<dbReference type="HAMAP" id="MF_00096">
    <property type="entry name" value="MutS"/>
    <property type="match status" value="1"/>
</dbReference>
<dbReference type="Pfam" id="PF05192">
    <property type="entry name" value="MutS_III"/>
    <property type="match status" value="1"/>
</dbReference>
<evidence type="ECO:0000256" key="2">
    <source>
        <dbReference type="ARBA" id="ARBA00021982"/>
    </source>
</evidence>
<dbReference type="InterPro" id="IPR007860">
    <property type="entry name" value="DNA_mmatch_repair_MutS_con_dom"/>
</dbReference>
<keyword evidence="14" id="KW-1185">Reference proteome</keyword>
<feature type="coiled-coil region" evidence="11">
    <location>
        <begin position="484"/>
        <end position="518"/>
    </location>
</feature>
<dbReference type="Proteomes" id="UP000189941">
    <property type="component" value="Unassembled WGS sequence"/>
</dbReference>
<dbReference type="InterPro" id="IPR007695">
    <property type="entry name" value="DNA_mismatch_repair_MutS-lik_N"/>
</dbReference>
<feature type="binding site" evidence="9">
    <location>
        <begin position="608"/>
        <end position="615"/>
    </location>
    <ligand>
        <name>ATP</name>
        <dbReference type="ChEBI" id="CHEBI:30616"/>
    </ligand>
</feature>
<dbReference type="GO" id="GO:0140664">
    <property type="term" value="F:ATP-dependent DNA damage sensor activity"/>
    <property type="evidence" value="ECO:0007669"/>
    <property type="project" value="InterPro"/>
</dbReference>